<dbReference type="InterPro" id="IPR002933">
    <property type="entry name" value="Peptidase_M20"/>
</dbReference>
<evidence type="ECO:0000256" key="7">
    <source>
        <dbReference type="ARBA" id="ARBA00022801"/>
    </source>
</evidence>
<name>A0A363UIY9_9GAMM</name>
<keyword evidence="7" id="KW-0378">Hydrolase</keyword>
<evidence type="ECO:0000256" key="8">
    <source>
        <dbReference type="ARBA" id="ARBA00022833"/>
    </source>
</evidence>
<dbReference type="NCBIfam" id="TIGR01892">
    <property type="entry name" value="AcOrn-deacetyl"/>
    <property type="match status" value="1"/>
</dbReference>
<keyword evidence="3" id="KW-0963">Cytoplasm</keyword>
<keyword evidence="6" id="KW-0479">Metal-binding</keyword>
<keyword evidence="13" id="KW-1185">Reference proteome</keyword>
<feature type="chain" id="PRO_5016646730" evidence="10">
    <location>
        <begin position="26"/>
        <end position="388"/>
    </location>
</feature>
<dbReference type="GO" id="GO:0005737">
    <property type="term" value="C:cytoplasm"/>
    <property type="evidence" value="ECO:0007669"/>
    <property type="project" value="UniProtKB-SubCell"/>
</dbReference>
<dbReference type="SUPFAM" id="SSF53187">
    <property type="entry name" value="Zn-dependent exopeptidases"/>
    <property type="match status" value="1"/>
</dbReference>
<evidence type="ECO:0000256" key="4">
    <source>
        <dbReference type="ARBA" id="ARBA00022571"/>
    </source>
</evidence>
<keyword evidence="8" id="KW-0862">Zinc</keyword>
<accession>A0A363UIY9</accession>
<dbReference type="OrthoDB" id="3665926at2"/>
<dbReference type="CDD" id="cd03894">
    <property type="entry name" value="M20_ArgE"/>
    <property type="match status" value="1"/>
</dbReference>
<comment type="caution">
    <text evidence="12">The sequence shown here is derived from an EMBL/GenBank/DDBJ whole genome shotgun (WGS) entry which is preliminary data.</text>
</comment>
<dbReference type="PANTHER" id="PTHR43808">
    <property type="entry name" value="ACETYLORNITHINE DEACETYLASE"/>
    <property type="match status" value="1"/>
</dbReference>
<feature type="domain" description="Peptidase M20 dimerisation" evidence="11">
    <location>
        <begin position="177"/>
        <end position="284"/>
    </location>
</feature>
<dbReference type="NCBIfam" id="NF003474">
    <property type="entry name" value="PRK05111.1"/>
    <property type="match status" value="1"/>
</dbReference>
<dbReference type="EMBL" id="QEQK01000011">
    <property type="protein sequence ID" value="PWN55393.1"/>
    <property type="molecule type" value="Genomic_DNA"/>
</dbReference>
<evidence type="ECO:0000313" key="13">
    <source>
        <dbReference type="Proteomes" id="UP000251800"/>
    </source>
</evidence>
<dbReference type="InterPro" id="IPR011650">
    <property type="entry name" value="Peptidase_M20_dimer"/>
</dbReference>
<evidence type="ECO:0000256" key="6">
    <source>
        <dbReference type="ARBA" id="ARBA00022723"/>
    </source>
</evidence>
<dbReference type="GO" id="GO:0006526">
    <property type="term" value="P:L-arginine biosynthetic process"/>
    <property type="evidence" value="ECO:0007669"/>
    <property type="project" value="UniProtKB-KW"/>
</dbReference>
<dbReference type="PANTHER" id="PTHR43808:SF1">
    <property type="entry name" value="ACETYLORNITHINE DEACETYLASE"/>
    <property type="match status" value="1"/>
</dbReference>
<dbReference type="Gene3D" id="3.40.630.10">
    <property type="entry name" value="Zn peptidases"/>
    <property type="match status" value="1"/>
</dbReference>
<dbReference type="SUPFAM" id="SSF55031">
    <property type="entry name" value="Bacterial exopeptidase dimerisation domain"/>
    <property type="match status" value="1"/>
</dbReference>
<evidence type="ECO:0000313" key="12">
    <source>
        <dbReference type="EMBL" id="PWN55393.1"/>
    </source>
</evidence>
<reference evidence="12 13" key="1">
    <citation type="submission" date="2018-05" db="EMBL/GenBank/DDBJ databases">
        <title>Abyssibacter profundi OUC007T gen. nov., sp. nov, a marine bacterium isolated from seawater of the Mariana Trench.</title>
        <authorList>
            <person name="Zhou S."/>
        </authorList>
    </citation>
    <scope>NUCLEOTIDE SEQUENCE [LARGE SCALE GENOMIC DNA]</scope>
    <source>
        <strain evidence="12 13">OUC007</strain>
    </source>
</reference>
<organism evidence="12 13">
    <name type="scientific">Abyssibacter profundi</name>
    <dbReference type="NCBI Taxonomy" id="2182787"/>
    <lineage>
        <taxon>Bacteria</taxon>
        <taxon>Pseudomonadati</taxon>
        <taxon>Pseudomonadota</taxon>
        <taxon>Gammaproteobacteria</taxon>
        <taxon>Chromatiales</taxon>
        <taxon>Oceanococcaceae</taxon>
        <taxon>Abyssibacter</taxon>
    </lineage>
</organism>
<dbReference type="Pfam" id="PF01546">
    <property type="entry name" value="Peptidase_M20"/>
    <property type="match status" value="1"/>
</dbReference>
<comment type="similarity">
    <text evidence="2">Belongs to the peptidase M20A family. ArgE subfamily.</text>
</comment>
<sequence length="388" mass="41044">MNRLPSPLAMMQSLIALPSISSAQAALDQSNRPAAEQMASWLEPLGFRCELMPLPRQPDKCNLVATLGSGDGGLVLAGHLDTVPYDEGAWTTDPFTGTVRDGRLYGLGSTDMKGFLALAATAAARFQADQLREPLILLGTADEETGMEGAQRLLELGRPRARQAVIGEPTGMRPIRAHKGILMEAIQVTGQAGHSSNPAGGANAIEGMARVIAALQSLQAALRAEYNDPLFAVNHPTLNIGHVCGGDAPNRIPARCELHIDLRFLPGMPIEALRQRIHGAVRSAVADTAFGVEVRPLFDGTPAHGCEATAAICQAVERMTGDTAGAVDFATEAGYFGALGMDTVILGPGDIDCAHQPDEYLRLDRVEPTIDLLAGLIHRFCVDPAASH</sequence>
<keyword evidence="9" id="KW-0170">Cobalt</keyword>
<comment type="subcellular location">
    <subcellularLocation>
        <location evidence="1">Cytoplasm</location>
    </subcellularLocation>
</comment>
<protein>
    <submittedName>
        <fullName evidence="12">Acetylornithine deacetylase</fullName>
    </submittedName>
</protein>
<keyword evidence="10" id="KW-0732">Signal</keyword>
<feature type="signal peptide" evidence="10">
    <location>
        <begin position="1"/>
        <end position="25"/>
    </location>
</feature>
<dbReference type="GO" id="GO:0046872">
    <property type="term" value="F:metal ion binding"/>
    <property type="evidence" value="ECO:0007669"/>
    <property type="project" value="UniProtKB-KW"/>
</dbReference>
<dbReference type="InterPro" id="IPR050072">
    <property type="entry name" value="Peptidase_M20A"/>
</dbReference>
<evidence type="ECO:0000256" key="10">
    <source>
        <dbReference type="SAM" id="SignalP"/>
    </source>
</evidence>
<dbReference type="Pfam" id="PF07687">
    <property type="entry name" value="M20_dimer"/>
    <property type="match status" value="1"/>
</dbReference>
<evidence type="ECO:0000256" key="9">
    <source>
        <dbReference type="ARBA" id="ARBA00023285"/>
    </source>
</evidence>
<dbReference type="FunFam" id="3.30.70.360:FF:000003">
    <property type="entry name" value="Acetylornithine deacetylase"/>
    <property type="match status" value="1"/>
</dbReference>
<evidence type="ECO:0000256" key="2">
    <source>
        <dbReference type="ARBA" id="ARBA00005691"/>
    </source>
</evidence>
<dbReference type="InterPro" id="IPR036264">
    <property type="entry name" value="Bact_exopeptidase_dim_dom"/>
</dbReference>
<dbReference type="RefSeq" id="WP_109720935.1">
    <property type="nucleotide sequence ID" value="NZ_QEQK01000011.1"/>
</dbReference>
<dbReference type="GO" id="GO:0008777">
    <property type="term" value="F:acetylornithine deacetylase activity"/>
    <property type="evidence" value="ECO:0007669"/>
    <property type="project" value="TreeGrafter"/>
</dbReference>
<dbReference type="Proteomes" id="UP000251800">
    <property type="component" value="Unassembled WGS sequence"/>
</dbReference>
<evidence type="ECO:0000256" key="5">
    <source>
        <dbReference type="ARBA" id="ARBA00022605"/>
    </source>
</evidence>
<dbReference type="Gene3D" id="3.30.70.360">
    <property type="match status" value="1"/>
</dbReference>
<evidence type="ECO:0000256" key="1">
    <source>
        <dbReference type="ARBA" id="ARBA00004496"/>
    </source>
</evidence>
<dbReference type="AlphaFoldDB" id="A0A363UIY9"/>
<keyword evidence="5" id="KW-0028">Amino-acid biosynthesis</keyword>
<keyword evidence="4" id="KW-0055">Arginine biosynthesis</keyword>
<evidence type="ECO:0000256" key="3">
    <source>
        <dbReference type="ARBA" id="ARBA00022490"/>
    </source>
</evidence>
<gene>
    <name evidence="12" type="ORF">DEH80_13000</name>
</gene>
<dbReference type="InterPro" id="IPR010169">
    <property type="entry name" value="AcOrn-deacetyl"/>
</dbReference>
<evidence type="ECO:0000259" key="11">
    <source>
        <dbReference type="Pfam" id="PF07687"/>
    </source>
</evidence>
<proteinExistence type="inferred from homology"/>